<protein>
    <submittedName>
        <fullName evidence="2">Glycosyl transferase family 2</fullName>
    </submittedName>
</protein>
<dbReference type="PANTHER" id="PTHR10859">
    <property type="entry name" value="GLYCOSYL TRANSFERASE"/>
    <property type="match status" value="1"/>
</dbReference>
<dbReference type="AlphaFoldDB" id="A0A0G1RWM7"/>
<dbReference type="GO" id="GO:0006487">
    <property type="term" value="P:protein N-linked glycosylation"/>
    <property type="evidence" value="ECO:0007669"/>
    <property type="project" value="TreeGrafter"/>
</dbReference>
<evidence type="ECO:0000313" key="3">
    <source>
        <dbReference type="Proteomes" id="UP000033860"/>
    </source>
</evidence>
<keyword evidence="2" id="KW-0808">Transferase</keyword>
<dbReference type="Pfam" id="PF00535">
    <property type="entry name" value="Glycos_transf_2"/>
    <property type="match status" value="1"/>
</dbReference>
<dbReference type="PANTHER" id="PTHR10859:SF91">
    <property type="entry name" value="DOLICHYL-PHOSPHATE BETA-GLUCOSYLTRANSFERASE"/>
    <property type="match status" value="1"/>
</dbReference>
<dbReference type="InterPro" id="IPR001173">
    <property type="entry name" value="Glyco_trans_2-like"/>
</dbReference>
<comment type="caution">
    <text evidence="2">The sequence shown here is derived from an EMBL/GenBank/DDBJ whole genome shotgun (WGS) entry which is preliminary data.</text>
</comment>
<reference evidence="2 3" key="1">
    <citation type="journal article" date="2015" name="Nature">
        <title>rRNA introns, odd ribosomes, and small enigmatic genomes across a large radiation of phyla.</title>
        <authorList>
            <person name="Brown C.T."/>
            <person name="Hug L.A."/>
            <person name="Thomas B.C."/>
            <person name="Sharon I."/>
            <person name="Castelle C.J."/>
            <person name="Singh A."/>
            <person name="Wilkins M.J."/>
            <person name="Williams K.H."/>
            <person name="Banfield J.F."/>
        </authorList>
    </citation>
    <scope>NUCLEOTIDE SEQUENCE [LARGE SCALE GENOMIC DNA]</scope>
</reference>
<dbReference type="EMBL" id="LCNT01000002">
    <property type="protein sequence ID" value="KKU61709.1"/>
    <property type="molecule type" value="Genomic_DNA"/>
</dbReference>
<dbReference type="SUPFAM" id="SSF53448">
    <property type="entry name" value="Nucleotide-diphospho-sugar transferases"/>
    <property type="match status" value="1"/>
</dbReference>
<name>A0A0G1RWM7_9BACT</name>
<organism evidence="2 3">
    <name type="scientific">Candidatus Beckwithbacteria bacterium GW2011_GWB1_47_15</name>
    <dbReference type="NCBI Taxonomy" id="1618371"/>
    <lineage>
        <taxon>Bacteria</taxon>
        <taxon>Candidatus Beckwithiibacteriota</taxon>
    </lineage>
</organism>
<evidence type="ECO:0000313" key="2">
    <source>
        <dbReference type="EMBL" id="KKU61709.1"/>
    </source>
</evidence>
<gene>
    <name evidence="2" type="ORF">UX85_C0002G0089</name>
</gene>
<dbReference type="GO" id="GO:0016740">
    <property type="term" value="F:transferase activity"/>
    <property type="evidence" value="ECO:0007669"/>
    <property type="project" value="UniProtKB-KW"/>
</dbReference>
<dbReference type="Gene3D" id="3.90.550.10">
    <property type="entry name" value="Spore Coat Polysaccharide Biosynthesis Protein SpsA, Chain A"/>
    <property type="match status" value="1"/>
</dbReference>
<feature type="domain" description="Glycosyltransferase 2-like" evidence="1">
    <location>
        <begin position="7"/>
        <end position="170"/>
    </location>
</feature>
<accession>A0A0G1RWM7</accession>
<proteinExistence type="predicted"/>
<dbReference type="Proteomes" id="UP000033860">
    <property type="component" value="Unassembled WGS sequence"/>
</dbReference>
<dbReference type="CDD" id="cd04179">
    <property type="entry name" value="DPM_DPG-synthase_like"/>
    <property type="match status" value="1"/>
</dbReference>
<sequence length="240" mass="27868">MDKYDVSLILACFNEEQIFEDSVSRIIRTLDQTDYTWEIIFVDDKSQDGTRTLIAKMIKRYPRKNLSAIFHKKNLGRGQTVKDGFKKALGRIVGYIDIDLEVGEWYLPKFFAAIEAGADLASAWRIYDFKLKTLHRWLGSKGYVLLRKALLGLPFEDTEGGYKFFKRAKLMPLLKQSYHSGWFFDTEIMTLAFRAGLKVVEIPTAFVRRTDKTSTVRLVPDTLIYLKNLLSYSYRHGKNH</sequence>
<dbReference type="InterPro" id="IPR029044">
    <property type="entry name" value="Nucleotide-diphossugar_trans"/>
</dbReference>
<evidence type="ECO:0000259" key="1">
    <source>
        <dbReference type="Pfam" id="PF00535"/>
    </source>
</evidence>